<evidence type="ECO:0000256" key="2">
    <source>
        <dbReference type="ARBA" id="ARBA00023125"/>
    </source>
</evidence>
<dbReference type="InterPro" id="IPR050109">
    <property type="entry name" value="HTH-type_TetR-like_transc_reg"/>
</dbReference>
<dbReference type="Gene3D" id="1.10.10.60">
    <property type="entry name" value="Homeodomain-like"/>
    <property type="match status" value="1"/>
</dbReference>
<feature type="DNA-binding region" description="H-T-H motif" evidence="4">
    <location>
        <begin position="46"/>
        <end position="65"/>
    </location>
</feature>
<reference evidence="7 8" key="2">
    <citation type="journal article" date="2015" name="Stand. Genomic Sci.">
        <title>Draft genome sequence of Cellulomonas carbonis T26(T) and comparative analysis of six Cellulomonas genomes.</title>
        <authorList>
            <person name="Zhuang W."/>
            <person name="Zhang S."/>
            <person name="Xia X."/>
            <person name="Wang G."/>
        </authorList>
    </citation>
    <scope>NUCLEOTIDE SEQUENCE [LARGE SCALE GENOMIC DNA]</scope>
    <source>
        <strain evidence="7 8">T26</strain>
    </source>
</reference>
<keyword evidence="8" id="KW-1185">Reference proteome</keyword>
<evidence type="ECO:0000313" key="8">
    <source>
        <dbReference type="Proteomes" id="UP000029839"/>
    </source>
</evidence>
<protein>
    <submittedName>
        <fullName evidence="7">TetR family transcriptional regulator</fullName>
    </submittedName>
</protein>
<evidence type="ECO:0000256" key="3">
    <source>
        <dbReference type="ARBA" id="ARBA00023163"/>
    </source>
</evidence>
<dbReference type="GO" id="GO:0003700">
    <property type="term" value="F:DNA-binding transcription factor activity"/>
    <property type="evidence" value="ECO:0007669"/>
    <property type="project" value="TreeGrafter"/>
</dbReference>
<dbReference type="Pfam" id="PF16859">
    <property type="entry name" value="TetR_C_11"/>
    <property type="match status" value="1"/>
</dbReference>
<dbReference type="InterPro" id="IPR036271">
    <property type="entry name" value="Tet_transcr_reg_TetR-rel_C_sf"/>
</dbReference>
<evidence type="ECO:0000256" key="5">
    <source>
        <dbReference type="SAM" id="MobiDB-lite"/>
    </source>
</evidence>
<dbReference type="Proteomes" id="UP000029839">
    <property type="component" value="Unassembled WGS sequence"/>
</dbReference>
<dbReference type="PROSITE" id="PS50977">
    <property type="entry name" value="HTH_TETR_2"/>
    <property type="match status" value="1"/>
</dbReference>
<feature type="region of interest" description="Disordered" evidence="5">
    <location>
        <begin position="1"/>
        <end position="26"/>
    </location>
</feature>
<feature type="region of interest" description="Disordered" evidence="5">
    <location>
        <begin position="208"/>
        <end position="230"/>
    </location>
</feature>
<keyword evidence="1" id="KW-0805">Transcription regulation</keyword>
<dbReference type="AlphaFoldDB" id="A0A0A0BZR6"/>
<dbReference type="GO" id="GO:0000976">
    <property type="term" value="F:transcription cis-regulatory region binding"/>
    <property type="evidence" value="ECO:0007669"/>
    <property type="project" value="TreeGrafter"/>
</dbReference>
<dbReference type="PANTHER" id="PTHR30055">
    <property type="entry name" value="HTH-TYPE TRANSCRIPTIONAL REGULATOR RUTR"/>
    <property type="match status" value="1"/>
</dbReference>
<dbReference type="SUPFAM" id="SSF48498">
    <property type="entry name" value="Tetracyclin repressor-like, C-terminal domain"/>
    <property type="match status" value="1"/>
</dbReference>
<dbReference type="InterPro" id="IPR001647">
    <property type="entry name" value="HTH_TetR"/>
</dbReference>
<dbReference type="InterPro" id="IPR011075">
    <property type="entry name" value="TetR_C"/>
</dbReference>
<gene>
    <name evidence="7" type="ORF">N868_07250</name>
</gene>
<feature type="domain" description="HTH tetR-type" evidence="6">
    <location>
        <begin position="23"/>
        <end position="83"/>
    </location>
</feature>
<feature type="compositionally biased region" description="Pro residues" evidence="5">
    <location>
        <begin position="1"/>
        <end position="11"/>
    </location>
</feature>
<evidence type="ECO:0000256" key="1">
    <source>
        <dbReference type="ARBA" id="ARBA00023015"/>
    </source>
</evidence>
<keyword evidence="2 4" id="KW-0238">DNA-binding</keyword>
<comment type="caution">
    <text evidence="7">The sequence shown here is derived from an EMBL/GenBank/DDBJ whole genome shotgun (WGS) entry which is preliminary data.</text>
</comment>
<dbReference type="PANTHER" id="PTHR30055:SF148">
    <property type="entry name" value="TETR-FAMILY TRANSCRIPTIONAL REGULATOR"/>
    <property type="match status" value="1"/>
</dbReference>
<evidence type="ECO:0000256" key="4">
    <source>
        <dbReference type="PROSITE-ProRule" id="PRU00335"/>
    </source>
</evidence>
<dbReference type="RefSeq" id="WP_052425783.1">
    <property type="nucleotide sequence ID" value="NZ_AXCY01000002.1"/>
</dbReference>
<dbReference type="InterPro" id="IPR009057">
    <property type="entry name" value="Homeodomain-like_sf"/>
</dbReference>
<reference evidence="7 8" key="1">
    <citation type="submission" date="2013-08" db="EMBL/GenBank/DDBJ databases">
        <title>Genome sequencing of Cellulomonas carbonis T26.</title>
        <authorList>
            <person name="Chen F."/>
            <person name="Li Y."/>
            <person name="Wang G."/>
        </authorList>
    </citation>
    <scope>NUCLEOTIDE SEQUENCE [LARGE SCALE GENOMIC DNA]</scope>
    <source>
        <strain evidence="7 8">T26</strain>
    </source>
</reference>
<dbReference type="OrthoDB" id="9796019at2"/>
<dbReference type="Pfam" id="PF00440">
    <property type="entry name" value="TetR_N"/>
    <property type="match status" value="1"/>
</dbReference>
<name>A0A0A0BZR6_9CELL</name>
<accession>A0A0A0BZR6</accession>
<evidence type="ECO:0000259" key="6">
    <source>
        <dbReference type="PROSITE" id="PS50977"/>
    </source>
</evidence>
<proteinExistence type="predicted"/>
<organism evidence="7 8">
    <name type="scientific">Cellulomonas carbonis T26</name>
    <dbReference type="NCBI Taxonomy" id="947969"/>
    <lineage>
        <taxon>Bacteria</taxon>
        <taxon>Bacillati</taxon>
        <taxon>Actinomycetota</taxon>
        <taxon>Actinomycetes</taxon>
        <taxon>Micrococcales</taxon>
        <taxon>Cellulomonadaceae</taxon>
        <taxon>Cellulomonas</taxon>
    </lineage>
</organism>
<dbReference type="SUPFAM" id="SSF46689">
    <property type="entry name" value="Homeodomain-like"/>
    <property type="match status" value="1"/>
</dbReference>
<dbReference type="EMBL" id="AXCY01000002">
    <property type="protein sequence ID" value="KGM12654.1"/>
    <property type="molecule type" value="Genomic_DNA"/>
</dbReference>
<sequence>MSYRNPPPRPAQPAARPGRPRDPGKADAILSVTLSLLAEAGYDAVSMERVAARAGTSKATVYRRWPDKRALVAAAIGHQQGPPPPDVDTGSLRGDLLALCRRLAQMLGRSEGRLVVALLQGAARDPALGDLMERTAGHTGARLPDVVLRRAVARGELPATATSYAFDEVAGSALVLRALTGAPVDDPYLEHLVDAVLLPALAHGDAGPPPGPALFAGATADDDAPDTTTP</sequence>
<evidence type="ECO:0000313" key="7">
    <source>
        <dbReference type="EMBL" id="KGM12654.1"/>
    </source>
</evidence>
<keyword evidence="3" id="KW-0804">Transcription</keyword>
<feature type="compositionally biased region" description="Acidic residues" evidence="5">
    <location>
        <begin position="220"/>
        <end position="230"/>
    </location>
</feature>
<dbReference type="PRINTS" id="PR00455">
    <property type="entry name" value="HTHTETR"/>
</dbReference>
<dbReference type="Gene3D" id="1.10.357.10">
    <property type="entry name" value="Tetracycline Repressor, domain 2"/>
    <property type="match status" value="1"/>
</dbReference>